<dbReference type="RefSeq" id="WP_337097136.1">
    <property type="nucleotide sequence ID" value="NZ_JAPYKO010000039.1"/>
</dbReference>
<sequence>MDDALLAMRMLRKSIADHGHLEAMADLDAVMETAIAAAEQKRTDIERGKST</sequence>
<name>A0ABU8KMK4_9HYPH</name>
<evidence type="ECO:0000313" key="1">
    <source>
        <dbReference type="EMBL" id="MEI9406597.1"/>
    </source>
</evidence>
<dbReference type="EMBL" id="JAPYKO010000039">
    <property type="protein sequence ID" value="MEI9406597.1"/>
    <property type="molecule type" value="Genomic_DNA"/>
</dbReference>
<reference evidence="1 2" key="1">
    <citation type="submission" date="2022-12" db="EMBL/GenBank/DDBJ databases">
        <authorList>
            <person name="Muema E."/>
        </authorList>
    </citation>
    <scope>NUCLEOTIDE SEQUENCE [LARGE SCALE GENOMIC DNA]</scope>
    <source>
        <strain evidence="2">1330</strain>
    </source>
</reference>
<comment type="caution">
    <text evidence="1">The sequence shown here is derived from an EMBL/GenBank/DDBJ whole genome shotgun (WGS) entry which is preliminary data.</text>
</comment>
<accession>A0ABU8KMK4</accession>
<protein>
    <submittedName>
        <fullName evidence="1">Uncharacterized protein</fullName>
    </submittedName>
</protein>
<gene>
    <name evidence="1" type="ORF">O7A05_31215</name>
</gene>
<proteinExistence type="predicted"/>
<evidence type="ECO:0000313" key="2">
    <source>
        <dbReference type="Proteomes" id="UP001366503"/>
    </source>
</evidence>
<keyword evidence="2" id="KW-1185">Reference proteome</keyword>
<organism evidence="1 2">
    <name type="scientific">Mesorhizobium argentiipisi</name>
    <dbReference type="NCBI Taxonomy" id="3015175"/>
    <lineage>
        <taxon>Bacteria</taxon>
        <taxon>Pseudomonadati</taxon>
        <taxon>Pseudomonadota</taxon>
        <taxon>Alphaproteobacteria</taxon>
        <taxon>Hyphomicrobiales</taxon>
        <taxon>Phyllobacteriaceae</taxon>
        <taxon>Mesorhizobium</taxon>
    </lineage>
</organism>
<dbReference type="Proteomes" id="UP001366503">
    <property type="component" value="Unassembled WGS sequence"/>
</dbReference>